<proteinExistence type="predicted"/>
<name>A0ABV2MUD1_9HYPH</name>
<sequence length="613" mass="66263">MTAAKPKPTAIPDLFAAGDFDGIASVYYGIYDRLTDWGHSTASVVVAPAAEDGAVDFERASPINLEQPSSDSGPADMGEARRWAILVDEIDGCDAGTSMLLWLDPATGNPSMAQIAGPDLDADIAMRIIGRDIGAAAPPKEYKPGPIAESLAKLAAKPEPVAANDNKPGAHSDLAARLTRLQRQFGGSIMSGEIYGAKVGDKSGRIYFAADGSARLHTHRGIFEIIEDKPIAATPFSLGDPAEIPERDWLYGKHYIRRYATASVGPGGGGKTAHSISEALSMVTGRPLLDPEGGLFKPLRVWWVNAEDPVDEINRRFHGAAKHFNVTNDQIGGRLFTDSGRDQSFVIARQEGRDLKIVEPFVEDIVSEIRRREIDVVIIDPFVSTHEAQENDNGAMQRVAAAWVRVADEANCCVELVHHVAKNQGEVTADSARGGGAFKDKVRSMRVFNVMTHAEAEKAGVEDPRAYFRLDHGKVNMIASGRSQWRRFVSVPLGNGKGIVKTGDEIGVVEAWRWPSADVLADLAAEERQAAVANVPEQTLAGLKVRLNASDYKADQRAKYWAGNLLVELGVAIDKDQAKAMLAAWIEAGELEIVRKKDASRHEADFIKPVAGI</sequence>
<accession>A0ABV2MUD1</accession>
<organism evidence="1 2">
    <name type="scientific">Rhizobium binae</name>
    <dbReference type="NCBI Taxonomy" id="1138190"/>
    <lineage>
        <taxon>Bacteria</taxon>
        <taxon>Pseudomonadati</taxon>
        <taxon>Pseudomonadota</taxon>
        <taxon>Alphaproteobacteria</taxon>
        <taxon>Hyphomicrobiales</taxon>
        <taxon>Rhizobiaceae</taxon>
        <taxon>Rhizobium/Agrobacterium group</taxon>
        <taxon>Rhizobium</taxon>
    </lineage>
</organism>
<evidence type="ECO:0000313" key="1">
    <source>
        <dbReference type="EMBL" id="MET3759152.1"/>
    </source>
</evidence>
<evidence type="ECO:0000313" key="2">
    <source>
        <dbReference type="Proteomes" id="UP001549077"/>
    </source>
</evidence>
<comment type="caution">
    <text evidence="1">The sequence shown here is derived from an EMBL/GenBank/DDBJ whole genome shotgun (WGS) entry which is preliminary data.</text>
</comment>
<evidence type="ECO:0008006" key="3">
    <source>
        <dbReference type="Google" id="ProtNLM"/>
    </source>
</evidence>
<dbReference type="RefSeq" id="WP_168301741.1">
    <property type="nucleotide sequence ID" value="NZ_CP071604.1"/>
</dbReference>
<keyword evidence="2" id="KW-1185">Reference proteome</keyword>
<dbReference type="Proteomes" id="UP001549077">
    <property type="component" value="Unassembled WGS sequence"/>
</dbReference>
<reference evidence="1 2" key="1">
    <citation type="submission" date="2024-06" db="EMBL/GenBank/DDBJ databases">
        <title>Genomic Encyclopedia of Type Strains, Phase IV (KMG-IV): sequencing the most valuable type-strain genomes for metagenomic binning, comparative biology and taxonomic classification.</title>
        <authorList>
            <person name="Goeker M."/>
        </authorList>
    </citation>
    <scope>NUCLEOTIDE SEQUENCE [LARGE SCALE GENOMIC DNA]</scope>
    <source>
        <strain evidence="1 2">DSM 29288</strain>
    </source>
</reference>
<dbReference type="GeneID" id="91147518"/>
<dbReference type="InterPro" id="IPR027417">
    <property type="entry name" value="P-loop_NTPase"/>
</dbReference>
<dbReference type="EMBL" id="JBEPMY010000046">
    <property type="protein sequence ID" value="MET3759152.1"/>
    <property type="molecule type" value="Genomic_DNA"/>
</dbReference>
<dbReference type="Pfam" id="PF13481">
    <property type="entry name" value="AAA_25"/>
    <property type="match status" value="1"/>
</dbReference>
<dbReference type="Gene3D" id="3.40.50.300">
    <property type="entry name" value="P-loop containing nucleotide triphosphate hydrolases"/>
    <property type="match status" value="1"/>
</dbReference>
<gene>
    <name evidence="1" type="ORF">ABID08_006536</name>
</gene>
<dbReference type="SUPFAM" id="SSF52540">
    <property type="entry name" value="P-loop containing nucleoside triphosphate hydrolases"/>
    <property type="match status" value="1"/>
</dbReference>
<protein>
    <recommendedName>
        <fullName evidence="3">AAA family ATPase</fullName>
    </recommendedName>
</protein>